<proteinExistence type="predicted"/>
<sequence length="125" mass="12821">MKKLMGLVLAGALVLTLGATSVLASPFGHGIMAQRRDGSCLVNGTGWCQYVDENGDGVCDNCAGKGLCTGNGWCQYVDENGDGVCDNCAGTGLRTGNGQQYLRQTSGGNGWAAGGCHGGYGRHCR</sequence>
<organism evidence="2 3">
    <name type="scientific">Anaerotignum lactatifermentans</name>
    <dbReference type="NCBI Taxonomy" id="160404"/>
    <lineage>
        <taxon>Bacteria</taxon>
        <taxon>Bacillati</taxon>
        <taxon>Bacillota</taxon>
        <taxon>Clostridia</taxon>
        <taxon>Lachnospirales</taxon>
        <taxon>Anaerotignaceae</taxon>
        <taxon>Anaerotignum</taxon>
    </lineage>
</organism>
<comment type="caution">
    <text evidence="2">The sequence shown here is derived from an EMBL/GenBank/DDBJ whole genome shotgun (WGS) entry which is preliminary data.</text>
</comment>
<accession>A0ABS2GA13</accession>
<dbReference type="Proteomes" id="UP000729290">
    <property type="component" value="Unassembled WGS sequence"/>
</dbReference>
<keyword evidence="3" id="KW-1185">Reference proteome</keyword>
<gene>
    <name evidence="2" type="ORF">H9X83_04445</name>
</gene>
<reference evidence="2 3" key="1">
    <citation type="journal article" date="2021" name="Sci. Rep.">
        <title>The distribution of antibiotic resistance genes in chicken gut microbiota commensals.</title>
        <authorList>
            <person name="Juricova H."/>
            <person name="Matiasovicova J."/>
            <person name="Kubasova T."/>
            <person name="Cejkova D."/>
            <person name="Rychlik I."/>
        </authorList>
    </citation>
    <scope>NUCLEOTIDE SEQUENCE [LARGE SCALE GENOMIC DNA]</scope>
    <source>
        <strain evidence="2 3">An431b</strain>
    </source>
</reference>
<dbReference type="EMBL" id="JACSNV010000005">
    <property type="protein sequence ID" value="MBM6877403.1"/>
    <property type="molecule type" value="Genomic_DNA"/>
</dbReference>
<evidence type="ECO:0000256" key="1">
    <source>
        <dbReference type="SAM" id="SignalP"/>
    </source>
</evidence>
<name>A0ABS2GA13_9FIRM</name>
<keyword evidence="1" id="KW-0732">Signal</keyword>
<dbReference type="RefSeq" id="WP_205133561.1">
    <property type="nucleotide sequence ID" value="NZ_JACSNT010000006.1"/>
</dbReference>
<protein>
    <submittedName>
        <fullName evidence="2">Uncharacterized protein</fullName>
    </submittedName>
</protein>
<evidence type="ECO:0000313" key="2">
    <source>
        <dbReference type="EMBL" id="MBM6877403.1"/>
    </source>
</evidence>
<feature type="signal peptide" evidence="1">
    <location>
        <begin position="1"/>
        <end position="24"/>
    </location>
</feature>
<evidence type="ECO:0000313" key="3">
    <source>
        <dbReference type="Proteomes" id="UP000729290"/>
    </source>
</evidence>
<feature type="chain" id="PRO_5046897303" evidence="1">
    <location>
        <begin position="25"/>
        <end position="125"/>
    </location>
</feature>